<organism evidence="19 20">
    <name type="scientific">Candidatus Uhrbacteria bacterium GW2011_GWF2_39_13</name>
    <dbReference type="NCBI Taxonomy" id="1618995"/>
    <lineage>
        <taxon>Bacteria</taxon>
        <taxon>Candidatus Uhriibacteriota</taxon>
    </lineage>
</organism>
<dbReference type="InterPro" id="IPR036390">
    <property type="entry name" value="WH_DNA-bd_sf"/>
</dbReference>
<dbReference type="Pfam" id="PF13491">
    <property type="entry name" value="FtsK_4TM"/>
    <property type="match status" value="1"/>
</dbReference>
<comment type="similarity">
    <text evidence="2">Belongs to the FtsK/SpoIIIE/SftA family.</text>
</comment>
<dbReference type="InterPro" id="IPR003593">
    <property type="entry name" value="AAA+_ATPase"/>
</dbReference>
<feature type="compositionally biased region" description="Basic and acidic residues" evidence="16">
    <location>
        <begin position="784"/>
        <end position="801"/>
    </location>
</feature>
<keyword evidence="11 17" id="KW-0472">Membrane</keyword>
<feature type="coiled-coil region" evidence="15">
    <location>
        <begin position="202"/>
        <end position="236"/>
    </location>
</feature>
<keyword evidence="9 17" id="KW-1133">Transmembrane helix</keyword>
<dbReference type="GO" id="GO:0007059">
    <property type="term" value="P:chromosome segregation"/>
    <property type="evidence" value="ECO:0007669"/>
    <property type="project" value="UniProtKB-KW"/>
</dbReference>
<dbReference type="PANTHER" id="PTHR22683">
    <property type="entry name" value="SPORULATION PROTEIN RELATED"/>
    <property type="match status" value="1"/>
</dbReference>
<evidence type="ECO:0000256" key="12">
    <source>
        <dbReference type="ARBA" id="ARBA00023306"/>
    </source>
</evidence>
<evidence type="ECO:0000256" key="9">
    <source>
        <dbReference type="ARBA" id="ARBA00022989"/>
    </source>
</evidence>
<evidence type="ECO:0000256" key="4">
    <source>
        <dbReference type="ARBA" id="ARBA00022618"/>
    </source>
</evidence>
<protein>
    <submittedName>
        <fullName evidence="19">Cell division protein FtsK/SpoIIIE</fullName>
    </submittedName>
</protein>
<keyword evidence="7" id="KW-0159">Chromosome partition</keyword>
<evidence type="ECO:0000256" key="10">
    <source>
        <dbReference type="ARBA" id="ARBA00023125"/>
    </source>
</evidence>
<dbReference type="InterPro" id="IPR050206">
    <property type="entry name" value="FtsK/SpoIIIE/SftA"/>
</dbReference>
<dbReference type="SMART" id="SM00843">
    <property type="entry name" value="Ftsk_gamma"/>
    <property type="match status" value="1"/>
</dbReference>
<dbReference type="InterPro" id="IPR025199">
    <property type="entry name" value="FtsK_4TM"/>
</dbReference>
<dbReference type="Pfam" id="PF01580">
    <property type="entry name" value="FtsK_SpoIIIE"/>
    <property type="match status" value="1"/>
</dbReference>
<dbReference type="Proteomes" id="UP000033935">
    <property type="component" value="Unassembled WGS sequence"/>
</dbReference>
<keyword evidence="6 14" id="KW-0547">Nucleotide-binding</keyword>
<keyword evidence="15" id="KW-0175">Coiled coil</keyword>
<comment type="caution">
    <text evidence="19">The sequence shown here is derived from an EMBL/GenBank/DDBJ whole genome shotgun (WGS) entry which is preliminary data.</text>
</comment>
<evidence type="ECO:0000256" key="14">
    <source>
        <dbReference type="PROSITE-ProRule" id="PRU00289"/>
    </source>
</evidence>
<keyword evidence="4 19" id="KW-0132">Cell division</keyword>
<feature type="transmembrane region" description="Helical" evidence="17">
    <location>
        <begin position="28"/>
        <end position="49"/>
    </location>
</feature>
<dbReference type="InterPro" id="IPR027417">
    <property type="entry name" value="P-loop_NTPase"/>
</dbReference>
<evidence type="ECO:0000256" key="17">
    <source>
        <dbReference type="SAM" id="Phobius"/>
    </source>
</evidence>
<dbReference type="PATRIC" id="fig|1618995.3.peg.511"/>
<dbReference type="Gene3D" id="3.40.50.300">
    <property type="entry name" value="P-loop containing nucleotide triphosphate hydrolases"/>
    <property type="match status" value="1"/>
</dbReference>
<comment type="subcellular location">
    <subcellularLocation>
        <location evidence="1">Cell membrane</location>
        <topology evidence="1">Multi-pass membrane protein</topology>
    </subcellularLocation>
</comment>
<evidence type="ECO:0000259" key="18">
    <source>
        <dbReference type="PROSITE" id="PS50901"/>
    </source>
</evidence>
<dbReference type="SMART" id="SM00382">
    <property type="entry name" value="AAA"/>
    <property type="match status" value="1"/>
</dbReference>
<dbReference type="PROSITE" id="PS50901">
    <property type="entry name" value="FTSK"/>
    <property type="match status" value="1"/>
</dbReference>
<keyword evidence="12" id="KW-0131">Cell cycle</keyword>
<evidence type="ECO:0000256" key="6">
    <source>
        <dbReference type="ARBA" id="ARBA00022741"/>
    </source>
</evidence>
<feature type="compositionally biased region" description="Acidic residues" evidence="16">
    <location>
        <begin position="761"/>
        <end position="779"/>
    </location>
</feature>
<evidence type="ECO:0000256" key="13">
    <source>
        <dbReference type="ARBA" id="ARBA00025923"/>
    </source>
</evidence>
<evidence type="ECO:0000256" key="3">
    <source>
        <dbReference type="ARBA" id="ARBA00022475"/>
    </source>
</evidence>
<evidence type="ECO:0000256" key="1">
    <source>
        <dbReference type="ARBA" id="ARBA00004651"/>
    </source>
</evidence>
<evidence type="ECO:0000256" key="5">
    <source>
        <dbReference type="ARBA" id="ARBA00022692"/>
    </source>
</evidence>
<evidence type="ECO:0000256" key="15">
    <source>
        <dbReference type="SAM" id="Coils"/>
    </source>
</evidence>
<feature type="binding site" evidence="14">
    <location>
        <begin position="412"/>
        <end position="419"/>
    </location>
    <ligand>
        <name>ATP</name>
        <dbReference type="ChEBI" id="CHEBI:30616"/>
    </ligand>
</feature>
<dbReference type="GO" id="GO:0051301">
    <property type="term" value="P:cell division"/>
    <property type="evidence" value="ECO:0007669"/>
    <property type="project" value="UniProtKB-KW"/>
</dbReference>
<name>A0A0G0QRT8_9BACT</name>
<dbReference type="InterPro" id="IPR002543">
    <property type="entry name" value="FtsK_dom"/>
</dbReference>
<evidence type="ECO:0000313" key="19">
    <source>
        <dbReference type="EMBL" id="KKR04347.1"/>
    </source>
</evidence>
<keyword evidence="8 14" id="KW-0067">ATP-binding</keyword>
<comment type="subunit">
    <text evidence="13">Homohexamer. Forms a ring that surrounds DNA.</text>
</comment>
<evidence type="ECO:0000313" key="20">
    <source>
        <dbReference type="Proteomes" id="UP000033935"/>
    </source>
</evidence>
<dbReference type="Gene3D" id="3.30.980.40">
    <property type="match status" value="1"/>
</dbReference>
<accession>A0A0G0QRT8</accession>
<sequence>MAQKKKLSPKKERIPLPKMKLNPETKKGIYVICIFAASALIFLSFFHIAGSVGIWINKGLTAFFGLDRYLVPFILITIGATLAYPERGKLSIWNYLGLFFFFLSFNALLNLFLVNKPQPFTQDISLAGGYLGQFLASSFNIFLGYWGSVVSAASLLFVSVLLIFNTSLQSLLGIHTHLTGRVGSLFQKRKTQIEEKTEEDYIMEDESENLELEETIEEEEEEEIKKNKKIDTVEQIPQNFTTKPVQTLQQKETALVSHEHREITIPFKLLQRSNSKAQSGDIEKNKEIIEKTFQEFAIDVEMGKTSIGPTVTQYTLRPSQGVKLSRIVSLQNDLALALAAHPLRMEAPIPGQSLVGIEVPNNKVAIVTLRDVMESKEFRSHPSPLAIPLGKDVSGGTYTIALDKMPHLLVAGATGSGKSVCLNTMIISWLYRNGPDDLKLILIDPKRVELTSYNGIPHLLVPPITSVDDTVNALKWAVREMERRLDLLSKFGVRNIDGYNAKSEEHMPKIVIVIDELADLMTISGREVETTIVRIAQMARAIGIYLVLATQRPSVDVITGLIKANIPGRIAFAVASQTDSRTILDQSGAEKLLGRGDMLFTSAEVSKPKRLQGAFVSTEEVEAVVSYLRRKESPNYNMAITEITKSGTVFDELGDQDEMLDEAIQVVLESGKASTSFLQRKLRLGYARAARMIDMMEEAGVVGPGSGAKPREILVESWPPGGDLSQQVPTAQNDYDEAYQEEDRFKTNDTQINHEEKMENEYNEEQEESHEREWEEETNWENQIDDRWIEKKSENELDEKR</sequence>
<keyword evidence="10" id="KW-0238">DNA-binding</keyword>
<reference evidence="19 20" key="1">
    <citation type="journal article" date="2015" name="Nature">
        <title>rRNA introns, odd ribosomes, and small enigmatic genomes across a large radiation of phyla.</title>
        <authorList>
            <person name="Brown C.T."/>
            <person name="Hug L.A."/>
            <person name="Thomas B.C."/>
            <person name="Sharon I."/>
            <person name="Castelle C.J."/>
            <person name="Singh A."/>
            <person name="Wilkins M.J."/>
            <person name="Williams K.H."/>
            <person name="Banfield J.F."/>
        </authorList>
    </citation>
    <scope>NUCLEOTIDE SEQUENCE [LARGE SCALE GENOMIC DNA]</scope>
</reference>
<evidence type="ECO:0000256" key="16">
    <source>
        <dbReference type="SAM" id="MobiDB-lite"/>
    </source>
</evidence>
<feature type="region of interest" description="Disordered" evidence="16">
    <location>
        <begin position="743"/>
        <end position="801"/>
    </location>
</feature>
<dbReference type="CDD" id="cd01127">
    <property type="entry name" value="TrwB_TraG_TraD_VirD4"/>
    <property type="match status" value="1"/>
</dbReference>
<feature type="transmembrane region" description="Helical" evidence="17">
    <location>
        <begin position="69"/>
        <end position="85"/>
    </location>
</feature>
<dbReference type="SUPFAM" id="SSF52540">
    <property type="entry name" value="P-loop containing nucleoside triphosphate hydrolases"/>
    <property type="match status" value="1"/>
</dbReference>
<evidence type="ECO:0000256" key="11">
    <source>
        <dbReference type="ARBA" id="ARBA00023136"/>
    </source>
</evidence>
<dbReference type="GO" id="GO:0005886">
    <property type="term" value="C:plasma membrane"/>
    <property type="evidence" value="ECO:0007669"/>
    <property type="project" value="UniProtKB-SubCell"/>
</dbReference>
<dbReference type="SUPFAM" id="SSF46785">
    <property type="entry name" value="Winged helix' DNA-binding domain"/>
    <property type="match status" value="1"/>
</dbReference>
<dbReference type="EMBL" id="LBWG01000009">
    <property type="protein sequence ID" value="KKR04347.1"/>
    <property type="molecule type" value="Genomic_DNA"/>
</dbReference>
<feature type="compositionally biased region" description="Basic and acidic residues" evidence="16">
    <location>
        <begin position="743"/>
        <end position="760"/>
    </location>
</feature>
<dbReference type="Gene3D" id="1.10.10.10">
    <property type="entry name" value="Winged helix-like DNA-binding domain superfamily/Winged helix DNA-binding domain"/>
    <property type="match status" value="1"/>
</dbReference>
<keyword evidence="5 17" id="KW-0812">Transmembrane</keyword>
<dbReference type="InterPro" id="IPR036388">
    <property type="entry name" value="WH-like_DNA-bd_sf"/>
</dbReference>
<feature type="domain" description="FtsK" evidence="18">
    <location>
        <begin position="395"/>
        <end position="581"/>
    </location>
</feature>
<dbReference type="GO" id="GO:0005524">
    <property type="term" value="F:ATP binding"/>
    <property type="evidence" value="ECO:0007669"/>
    <property type="project" value="UniProtKB-UniRule"/>
</dbReference>
<proteinExistence type="inferred from homology"/>
<feature type="transmembrane region" description="Helical" evidence="17">
    <location>
        <begin position="143"/>
        <end position="164"/>
    </location>
</feature>
<dbReference type="GO" id="GO:0003677">
    <property type="term" value="F:DNA binding"/>
    <property type="evidence" value="ECO:0007669"/>
    <property type="project" value="UniProtKB-KW"/>
</dbReference>
<evidence type="ECO:0000256" key="7">
    <source>
        <dbReference type="ARBA" id="ARBA00022829"/>
    </source>
</evidence>
<evidence type="ECO:0000256" key="2">
    <source>
        <dbReference type="ARBA" id="ARBA00006474"/>
    </source>
</evidence>
<dbReference type="AlphaFoldDB" id="A0A0G0QRT8"/>
<dbReference type="InterPro" id="IPR041027">
    <property type="entry name" value="FtsK_alpha"/>
</dbReference>
<dbReference type="Pfam" id="PF09397">
    <property type="entry name" value="FtsK_gamma"/>
    <property type="match status" value="1"/>
</dbReference>
<evidence type="ECO:0000256" key="8">
    <source>
        <dbReference type="ARBA" id="ARBA00022840"/>
    </source>
</evidence>
<feature type="transmembrane region" description="Helical" evidence="17">
    <location>
        <begin position="92"/>
        <end position="113"/>
    </location>
</feature>
<dbReference type="PANTHER" id="PTHR22683:SF41">
    <property type="entry name" value="DNA TRANSLOCASE FTSK"/>
    <property type="match status" value="1"/>
</dbReference>
<dbReference type="InterPro" id="IPR018541">
    <property type="entry name" value="Ftsk_gamma"/>
</dbReference>
<gene>
    <name evidence="19" type="ORF">UT30_C0009G0057</name>
</gene>
<keyword evidence="3" id="KW-1003">Cell membrane</keyword>
<dbReference type="Pfam" id="PF17854">
    <property type="entry name" value="FtsK_alpha"/>
    <property type="match status" value="1"/>
</dbReference>